<dbReference type="Proteomes" id="UP000291422">
    <property type="component" value="Unassembled WGS sequence"/>
</dbReference>
<reference evidence="1 3" key="1">
    <citation type="submission" date="2016-05" db="EMBL/GenBank/DDBJ databases">
        <title>Comparative analysis of secretome profiles of manganese(II)-oxidizing ascomycete fungi.</title>
        <authorList>
            <consortium name="DOE Joint Genome Institute"/>
            <person name="Zeiner C.A."/>
            <person name="Purvine S.O."/>
            <person name="Zink E.M."/>
            <person name="Wu S."/>
            <person name="Pasa-Tolic L."/>
            <person name="Chaput D.L."/>
            <person name="Haridas S."/>
            <person name="Grigoriev I.V."/>
            <person name="Santelli C.M."/>
            <person name="Hansel C.M."/>
        </authorList>
    </citation>
    <scope>NUCLEOTIDE SEQUENCE [LARGE SCALE GENOMIC DNA]</scope>
    <source>
        <strain evidence="1 3">SRC1lrK2f</strain>
    </source>
</reference>
<reference evidence="4" key="2">
    <citation type="journal article" date="2019" name="bioRxiv">
        <title>Genomics, evolutionary history and diagnostics of the Alternaria alternata species group including apple and Asian pear pathotypes.</title>
        <authorList>
            <person name="Armitage A.D."/>
            <person name="Cockerton H.M."/>
            <person name="Sreenivasaprasad S."/>
            <person name="Woodhall J.W."/>
            <person name="Lane C.R."/>
            <person name="Harrison R.J."/>
            <person name="Clarkson J.P."/>
        </authorList>
    </citation>
    <scope>NUCLEOTIDE SEQUENCE [LARGE SCALE GENOMIC DNA]</scope>
    <source>
        <strain evidence="4">FERA 1177</strain>
    </source>
</reference>
<evidence type="ECO:0000313" key="4">
    <source>
        <dbReference type="Proteomes" id="UP000291422"/>
    </source>
</evidence>
<reference evidence="2" key="3">
    <citation type="journal article" date="2019" name="J. ISSAAS">
        <title>Genomics, evolutionary history and diagnostics of the Alternaria alternata species group including apple and Asian pear pathotypes.</title>
        <authorList>
            <person name="Armitage A.D."/>
            <person name="Cockerton H.M."/>
            <person name="Sreenivasaprasad S."/>
            <person name="Woodhall J."/>
            <person name="Lane C."/>
            <person name="Harrison R.J."/>
            <person name="Clarkson J.P."/>
        </authorList>
    </citation>
    <scope>NUCLEOTIDE SEQUENCE</scope>
    <source>
        <strain evidence="2">FERA 1177</strain>
    </source>
</reference>
<dbReference type="AlphaFoldDB" id="A0A177DKB5"/>
<keyword evidence="3" id="KW-1185">Reference proteome</keyword>
<dbReference type="GeneID" id="29115708"/>
<evidence type="ECO:0000313" key="2">
    <source>
        <dbReference type="EMBL" id="RYN75150.1"/>
    </source>
</evidence>
<gene>
    <name evidence="2" type="ORF">AA0117_g6401</name>
    <name evidence="1" type="ORF">CC77DRAFT_117032</name>
</gene>
<dbReference type="RefSeq" id="XP_018385664.1">
    <property type="nucleotide sequence ID" value="XM_018530114.1"/>
</dbReference>
<proteinExistence type="predicted"/>
<evidence type="ECO:0000313" key="3">
    <source>
        <dbReference type="Proteomes" id="UP000077248"/>
    </source>
</evidence>
<name>A0A177DKB5_ALTAL</name>
<dbReference type="VEuPathDB" id="FungiDB:CC77DRAFT_117032"/>
<dbReference type="EMBL" id="PDXD01000015">
    <property type="protein sequence ID" value="RYN75150.1"/>
    <property type="molecule type" value="Genomic_DNA"/>
</dbReference>
<protein>
    <submittedName>
        <fullName evidence="1">Uncharacterized protein</fullName>
    </submittedName>
</protein>
<dbReference type="KEGG" id="aalt:CC77DRAFT_117032"/>
<dbReference type="EMBL" id="KV441479">
    <property type="protein sequence ID" value="OAG20243.1"/>
    <property type="molecule type" value="Genomic_DNA"/>
</dbReference>
<organism evidence="1 3">
    <name type="scientific">Alternaria alternata</name>
    <name type="common">Alternaria rot fungus</name>
    <name type="synonym">Torula alternata</name>
    <dbReference type="NCBI Taxonomy" id="5599"/>
    <lineage>
        <taxon>Eukaryota</taxon>
        <taxon>Fungi</taxon>
        <taxon>Dikarya</taxon>
        <taxon>Ascomycota</taxon>
        <taxon>Pezizomycotina</taxon>
        <taxon>Dothideomycetes</taxon>
        <taxon>Pleosporomycetidae</taxon>
        <taxon>Pleosporales</taxon>
        <taxon>Pleosporineae</taxon>
        <taxon>Pleosporaceae</taxon>
        <taxon>Alternaria</taxon>
        <taxon>Alternaria sect. Alternaria</taxon>
        <taxon>Alternaria alternata complex</taxon>
    </lineage>
</organism>
<accession>A0A177DKB5</accession>
<dbReference type="Proteomes" id="UP000077248">
    <property type="component" value="Unassembled WGS sequence"/>
</dbReference>
<sequence>MPDIKYSQPLPTASVLQSFTPTMRYYDTMINSFQRHLAIEQDIVAMLPTEHARKVAYEQKMAVLDTAKAKLRELVDFSTEIMEKQIEKPNTALGLSAERANEQIQNGLKEVEDAMAELRYLMWEM</sequence>
<evidence type="ECO:0000313" key="1">
    <source>
        <dbReference type="EMBL" id="OAG20243.1"/>
    </source>
</evidence>
<dbReference type="OMA" id="RYLMWEM"/>